<sequence>MDEVTRQDDVRVALHISDEPAILDVTESGEIPEPPKTAAARLEENVTQIDFSKVLSTTTGWTKEKSLTGRGQGEEEDTSEAVVATTTPGRLEAIKENIYLAWAEVQFSLDLVERLLANEKRTSQDADNSYLRLLPAPRKPAPPPRQQIDDLQLILSAKFQHLKLVAKNLRDAGERLQTSLDRDQSFYGTFTTNLRSKDWVLQARSGSERGLYVDYGFGQAGSDYYQVGHAEIWRNLTAPEKRKREDNVEEEVDLILPRVNAKRMRITTVSGLTRMSDEKFQRRQDSDFWSHWANENDRKESGLYRQLSRAQSAIFDAEIFDHVSREAARESAAEVTRILPNAVAASVGATSTKLVVSLVDGDETVPNPCTSDDAQQPSQVTSISQPDGALLELVAQQALRRQHRTNIRRQREAAGCYTGVGRVQKNEQMSVLARLARTTEIQNIRSQISFAMQKTIGYVSERCNISVRRERVTSGDIDTKWTLQIFGRWQVLLFLRVSGDIVAQTSILDMASSSLHVSEVEDYLRQEVWRACVHMVVQEANALGVSIGIPGGVKKWHVDDLSVKGLIRTRNIPLRCVVDLYGTDLPSSYLQIRISSVEDAYKIPLRSPDGLAQKSDVKDLVRQILVRHMQ</sequence>
<dbReference type="OrthoDB" id="10251234at2759"/>
<dbReference type="InParanoid" id="A0A0L0H9P3"/>
<dbReference type="RefSeq" id="XP_016605952.1">
    <property type="nucleotide sequence ID" value="XM_016755096.1"/>
</dbReference>
<dbReference type="GO" id="GO:0070847">
    <property type="term" value="C:core mediator complex"/>
    <property type="evidence" value="ECO:0007669"/>
    <property type="project" value="TreeGrafter"/>
</dbReference>
<comment type="subunit">
    <text evidence="8">Component of the Mediator complex.</text>
</comment>
<dbReference type="PANTHER" id="PTHR13114:SF7">
    <property type="entry name" value="MEDIATOR OF RNA POLYMERASE II TRANSCRIPTION SUBUNIT 17"/>
    <property type="match status" value="1"/>
</dbReference>
<dbReference type="Proteomes" id="UP000053201">
    <property type="component" value="Unassembled WGS sequence"/>
</dbReference>
<accession>A0A0L0H9P3</accession>
<reference evidence="9 10" key="1">
    <citation type="submission" date="2009-08" db="EMBL/GenBank/DDBJ databases">
        <title>The Genome Sequence of Spizellomyces punctatus strain DAOM BR117.</title>
        <authorList>
            <consortium name="The Broad Institute Genome Sequencing Platform"/>
            <person name="Russ C."/>
            <person name="Cuomo C."/>
            <person name="Shea T."/>
            <person name="Young S.K."/>
            <person name="Zeng Q."/>
            <person name="Koehrsen M."/>
            <person name="Haas B."/>
            <person name="Borodovsky M."/>
            <person name="Guigo R."/>
            <person name="Alvarado L."/>
            <person name="Berlin A."/>
            <person name="Bochicchio J."/>
            <person name="Borenstein D."/>
            <person name="Chapman S."/>
            <person name="Chen Z."/>
            <person name="Engels R."/>
            <person name="Freedman E."/>
            <person name="Gellesch M."/>
            <person name="Goldberg J."/>
            <person name="Griggs A."/>
            <person name="Gujja S."/>
            <person name="Heiman D."/>
            <person name="Hepburn T."/>
            <person name="Howarth C."/>
            <person name="Jen D."/>
            <person name="Larson L."/>
            <person name="Lewis B."/>
            <person name="Mehta T."/>
            <person name="Park D."/>
            <person name="Pearson M."/>
            <person name="Roberts A."/>
            <person name="Saif S."/>
            <person name="Shenoy N."/>
            <person name="Sisk P."/>
            <person name="Stolte C."/>
            <person name="Sykes S."/>
            <person name="Thomson T."/>
            <person name="Walk T."/>
            <person name="White J."/>
            <person name="Yandava C."/>
            <person name="Burger G."/>
            <person name="Gray M.W."/>
            <person name="Holland P.W.H."/>
            <person name="King N."/>
            <person name="Lang F.B.F."/>
            <person name="Roger A.J."/>
            <person name="Ruiz-Trillo I."/>
            <person name="Lander E."/>
            <person name="Nusbaum C."/>
        </authorList>
    </citation>
    <scope>NUCLEOTIDE SEQUENCE [LARGE SCALE GENOMIC DNA]</scope>
    <source>
        <strain evidence="9 10">DAOM BR117</strain>
    </source>
</reference>
<feature type="non-terminal residue" evidence="9">
    <location>
        <position position="1"/>
    </location>
</feature>
<dbReference type="PANTHER" id="PTHR13114">
    <property type="entry name" value="MEDIATOR OF RNA POLYMERASE II TRANSCRIPTION SUBUNIT 17"/>
    <property type="match status" value="1"/>
</dbReference>
<dbReference type="GO" id="GO:0006357">
    <property type="term" value="P:regulation of transcription by RNA polymerase II"/>
    <property type="evidence" value="ECO:0007669"/>
    <property type="project" value="InterPro"/>
</dbReference>
<proteinExistence type="inferred from homology"/>
<evidence type="ECO:0000313" key="10">
    <source>
        <dbReference type="Proteomes" id="UP000053201"/>
    </source>
</evidence>
<evidence type="ECO:0000256" key="4">
    <source>
        <dbReference type="ARBA" id="ARBA00023015"/>
    </source>
</evidence>
<evidence type="ECO:0000256" key="5">
    <source>
        <dbReference type="ARBA" id="ARBA00023163"/>
    </source>
</evidence>
<comment type="subcellular location">
    <subcellularLocation>
        <location evidence="1 8">Nucleus</location>
    </subcellularLocation>
</comment>
<evidence type="ECO:0000256" key="7">
    <source>
        <dbReference type="ARBA" id="ARBA00032014"/>
    </source>
</evidence>
<gene>
    <name evidence="8" type="primary">MED17</name>
    <name evidence="9" type="ORF">SPPG_06903</name>
</gene>
<comment type="similarity">
    <text evidence="2 8">Belongs to the Mediator complex subunit 17 family.</text>
</comment>
<protein>
    <recommendedName>
        <fullName evidence="3 8">Mediator of RNA polymerase II transcription subunit 17</fullName>
    </recommendedName>
    <alternativeName>
        <fullName evidence="7 8">Mediator complex subunit 17</fullName>
    </alternativeName>
</protein>
<dbReference type="Pfam" id="PF10156">
    <property type="entry name" value="Med17"/>
    <property type="match status" value="1"/>
</dbReference>
<evidence type="ECO:0000256" key="6">
    <source>
        <dbReference type="ARBA" id="ARBA00023242"/>
    </source>
</evidence>
<keyword evidence="5 8" id="KW-0804">Transcription</keyword>
<comment type="function">
    <text evidence="8">Component of the Mediator complex, a coactivator involved in the regulated transcription of nearly all RNA polymerase II-dependent genes. Mediator functions as a bridge to convey information from gene-specific regulatory proteins to the basal RNA polymerase II transcription machinery. Mediator is recruited to promoters by direct interactions with regulatory proteins and serves as a scaffold for the assembly of a functional preinitiation complex with RNA polymerase II and the general transcription factors.</text>
</comment>
<dbReference type="AlphaFoldDB" id="A0A0L0H9P3"/>
<dbReference type="EMBL" id="KQ257462">
    <property type="protein sequence ID" value="KNC97912.1"/>
    <property type="molecule type" value="Genomic_DNA"/>
</dbReference>
<evidence type="ECO:0000256" key="2">
    <source>
        <dbReference type="ARBA" id="ARBA00005635"/>
    </source>
</evidence>
<dbReference type="GO" id="GO:0016592">
    <property type="term" value="C:mediator complex"/>
    <property type="evidence" value="ECO:0007669"/>
    <property type="project" value="InterPro"/>
</dbReference>
<evidence type="ECO:0000256" key="3">
    <source>
        <dbReference type="ARBA" id="ARBA00019610"/>
    </source>
</evidence>
<keyword evidence="10" id="KW-1185">Reference proteome</keyword>
<evidence type="ECO:0000256" key="8">
    <source>
        <dbReference type="RuleBase" id="RU364140"/>
    </source>
</evidence>
<dbReference type="GeneID" id="27690172"/>
<evidence type="ECO:0000256" key="1">
    <source>
        <dbReference type="ARBA" id="ARBA00004123"/>
    </source>
</evidence>
<dbReference type="VEuPathDB" id="FungiDB:SPPG_06903"/>
<dbReference type="InterPro" id="IPR019313">
    <property type="entry name" value="Mediator_Med17"/>
</dbReference>
<keyword evidence="4 8" id="KW-0805">Transcription regulation</keyword>
<name>A0A0L0H9P3_SPIPD</name>
<dbReference type="GO" id="GO:0003712">
    <property type="term" value="F:transcription coregulator activity"/>
    <property type="evidence" value="ECO:0007669"/>
    <property type="project" value="InterPro"/>
</dbReference>
<evidence type="ECO:0000313" key="9">
    <source>
        <dbReference type="EMBL" id="KNC97912.1"/>
    </source>
</evidence>
<dbReference type="STRING" id="645134.A0A0L0H9P3"/>
<organism evidence="9 10">
    <name type="scientific">Spizellomyces punctatus (strain DAOM BR117)</name>
    <dbReference type="NCBI Taxonomy" id="645134"/>
    <lineage>
        <taxon>Eukaryota</taxon>
        <taxon>Fungi</taxon>
        <taxon>Fungi incertae sedis</taxon>
        <taxon>Chytridiomycota</taxon>
        <taxon>Chytridiomycota incertae sedis</taxon>
        <taxon>Chytridiomycetes</taxon>
        <taxon>Spizellomycetales</taxon>
        <taxon>Spizellomycetaceae</taxon>
        <taxon>Spizellomyces</taxon>
    </lineage>
</organism>
<keyword evidence="8" id="KW-0010">Activator</keyword>
<keyword evidence="6 8" id="KW-0539">Nucleus</keyword>